<gene>
    <name evidence="1" type="ORF">AMQ22_00033</name>
</gene>
<comment type="caution">
    <text evidence="1">The sequence shown here is derived from an EMBL/GenBank/DDBJ whole genome shotgun (WGS) entry which is preliminary data.</text>
</comment>
<evidence type="ECO:0000313" key="1">
    <source>
        <dbReference type="EMBL" id="KYC53834.1"/>
    </source>
</evidence>
<dbReference type="EMBL" id="LNGC01000001">
    <property type="protein sequence ID" value="KYC53834.1"/>
    <property type="molecule type" value="Genomic_DNA"/>
</dbReference>
<proteinExistence type="predicted"/>
<name>A0A150JA63_9EURY</name>
<evidence type="ECO:0000313" key="2">
    <source>
        <dbReference type="Proteomes" id="UP000075398"/>
    </source>
</evidence>
<accession>A0A150JA63</accession>
<dbReference type="AlphaFoldDB" id="A0A150JA63"/>
<reference evidence="1 2" key="1">
    <citation type="journal article" date="2016" name="ISME J.">
        <title>Chasing the elusive Euryarchaeota class WSA2: genomes reveal a uniquely fastidious methyl-reducing methanogen.</title>
        <authorList>
            <person name="Nobu M.K."/>
            <person name="Narihiro T."/>
            <person name="Kuroda K."/>
            <person name="Mei R."/>
            <person name="Liu W.T."/>
        </authorList>
    </citation>
    <scope>NUCLEOTIDE SEQUENCE [LARGE SCALE GENOMIC DNA]</scope>
    <source>
        <strain evidence="1">U1lsi0528_Bin055</strain>
    </source>
</reference>
<sequence>MVIGFTKLIIWSYQDIQRIKKKAEDHGVESLTPEELEGYNDYTLNAAGPDRICRKGKYVKNPKPQKIDGSMGERMGIPSTKLSKLDRYEIEDLLNLCDEGYDER</sequence>
<protein>
    <submittedName>
        <fullName evidence="1">Uncharacterized protein</fullName>
    </submittedName>
</protein>
<organism evidence="1 2">
    <name type="scientific">Candidatus Methanofastidiosum methylothiophilum</name>
    <dbReference type="NCBI Taxonomy" id="1705564"/>
    <lineage>
        <taxon>Archaea</taxon>
        <taxon>Methanobacteriati</taxon>
        <taxon>Methanobacteriota</taxon>
        <taxon>Stenosarchaea group</taxon>
        <taxon>Candidatus Methanofastidiosia</taxon>
        <taxon>Candidatus Methanofastidiosales</taxon>
        <taxon>Candidatus Methanofastidiosaceae</taxon>
        <taxon>Candidatus Methanofastidiosum</taxon>
    </lineage>
</organism>
<dbReference type="Proteomes" id="UP000075398">
    <property type="component" value="Unassembled WGS sequence"/>
</dbReference>